<proteinExistence type="predicted"/>
<comment type="caution">
    <text evidence="2">The sequence shown here is derived from an EMBL/GenBank/DDBJ whole genome shotgun (WGS) entry which is preliminary data.</text>
</comment>
<organism evidence="2 3">
    <name type="scientific">Ooceraea biroi</name>
    <name type="common">Clonal raider ant</name>
    <name type="synonym">Cerapachys biroi</name>
    <dbReference type="NCBI Taxonomy" id="2015173"/>
    <lineage>
        <taxon>Eukaryota</taxon>
        <taxon>Metazoa</taxon>
        <taxon>Ecdysozoa</taxon>
        <taxon>Arthropoda</taxon>
        <taxon>Hexapoda</taxon>
        <taxon>Insecta</taxon>
        <taxon>Pterygota</taxon>
        <taxon>Neoptera</taxon>
        <taxon>Endopterygota</taxon>
        <taxon>Hymenoptera</taxon>
        <taxon>Apocrita</taxon>
        <taxon>Aculeata</taxon>
        <taxon>Formicoidea</taxon>
        <taxon>Formicidae</taxon>
        <taxon>Dorylinae</taxon>
        <taxon>Ooceraea</taxon>
    </lineage>
</organism>
<evidence type="ECO:0000256" key="1">
    <source>
        <dbReference type="SAM" id="MobiDB-lite"/>
    </source>
</evidence>
<name>A0A3L8DNN6_OOCBI</name>
<evidence type="ECO:0000313" key="3">
    <source>
        <dbReference type="Proteomes" id="UP000279307"/>
    </source>
</evidence>
<reference evidence="2 3" key="1">
    <citation type="journal article" date="2018" name="Genome Res.">
        <title>The genomic architecture and molecular evolution of ant odorant receptors.</title>
        <authorList>
            <person name="McKenzie S.K."/>
            <person name="Kronauer D.J.C."/>
        </authorList>
    </citation>
    <scope>NUCLEOTIDE SEQUENCE [LARGE SCALE GENOMIC DNA]</scope>
    <source>
        <strain evidence="2">Clonal line C1</strain>
    </source>
</reference>
<dbReference type="AlphaFoldDB" id="A0A3L8DNN6"/>
<dbReference type="EMBL" id="QOIP01000006">
    <property type="protein sequence ID" value="RLU22044.1"/>
    <property type="molecule type" value="Genomic_DNA"/>
</dbReference>
<feature type="compositionally biased region" description="Low complexity" evidence="1">
    <location>
        <begin position="112"/>
        <end position="129"/>
    </location>
</feature>
<evidence type="ECO:0000313" key="2">
    <source>
        <dbReference type="EMBL" id="RLU22044.1"/>
    </source>
</evidence>
<feature type="region of interest" description="Disordered" evidence="1">
    <location>
        <begin position="84"/>
        <end position="155"/>
    </location>
</feature>
<feature type="non-terminal residue" evidence="2">
    <location>
        <position position="1"/>
    </location>
</feature>
<dbReference type="Proteomes" id="UP000279307">
    <property type="component" value="Chromosome 6"/>
</dbReference>
<accession>A0A3L8DNN6</accession>
<gene>
    <name evidence="2" type="ORF">DMN91_006423</name>
</gene>
<sequence length="155" mass="17216">LVSARARSDKCKPFTTALRTAFATLASRTWLSARSPAHLPVQPLLADSSHPHVRPTRDRYLRGISDLRYGRFLLPRRIRACATEPRPVHQHSPHHPQWPSVYDNSGTREDSSGISSSSSSSLTTTTLKRSPQERSVLSSAAQRKDSWFSGCVPSL</sequence>
<protein>
    <submittedName>
        <fullName evidence="2">Uncharacterized protein</fullName>
    </submittedName>
</protein>